<organism evidence="5 6">
    <name type="scientific">Ferrimonas lipolytica</name>
    <dbReference type="NCBI Taxonomy" id="2724191"/>
    <lineage>
        <taxon>Bacteria</taxon>
        <taxon>Pseudomonadati</taxon>
        <taxon>Pseudomonadota</taxon>
        <taxon>Gammaproteobacteria</taxon>
        <taxon>Alteromonadales</taxon>
        <taxon>Ferrimonadaceae</taxon>
        <taxon>Ferrimonas</taxon>
    </lineage>
</organism>
<evidence type="ECO:0000259" key="3">
    <source>
        <dbReference type="Pfam" id="PF00534"/>
    </source>
</evidence>
<evidence type="ECO:0000313" key="6">
    <source>
        <dbReference type="Proteomes" id="UP000501602"/>
    </source>
</evidence>
<accession>A0A6H1UJ68</accession>
<keyword evidence="6" id="KW-1185">Reference proteome</keyword>
<keyword evidence="1" id="KW-0328">Glycosyltransferase</keyword>
<dbReference type="RefSeq" id="WP_168662237.1">
    <property type="nucleotide sequence ID" value="NZ_CP051180.1"/>
</dbReference>
<dbReference type="GO" id="GO:0016757">
    <property type="term" value="F:glycosyltransferase activity"/>
    <property type="evidence" value="ECO:0007669"/>
    <property type="project" value="UniProtKB-KW"/>
</dbReference>
<evidence type="ECO:0000259" key="4">
    <source>
        <dbReference type="Pfam" id="PF13439"/>
    </source>
</evidence>
<dbReference type="Pfam" id="PF00534">
    <property type="entry name" value="Glycos_transf_1"/>
    <property type="match status" value="1"/>
</dbReference>
<gene>
    <name evidence="5" type="ORF">HER31_16465</name>
</gene>
<feature type="domain" description="Glycosyl transferase family 1" evidence="3">
    <location>
        <begin position="186"/>
        <end position="332"/>
    </location>
</feature>
<proteinExistence type="predicted"/>
<name>A0A6H1UJ68_9GAMM</name>
<dbReference type="CDD" id="cd03801">
    <property type="entry name" value="GT4_PimA-like"/>
    <property type="match status" value="1"/>
</dbReference>
<dbReference type="SUPFAM" id="SSF53756">
    <property type="entry name" value="UDP-Glycosyltransferase/glycogen phosphorylase"/>
    <property type="match status" value="1"/>
</dbReference>
<evidence type="ECO:0000313" key="5">
    <source>
        <dbReference type="EMBL" id="QIZ78353.1"/>
    </source>
</evidence>
<dbReference type="InterPro" id="IPR001296">
    <property type="entry name" value="Glyco_trans_1"/>
</dbReference>
<keyword evidence="2 5" id="KW-0808">Transferase</keyword>
<evidence type="ECO:0000256" key="2">
    <source>
        <dbReference type="ARBA" id="ARBA00022679"/>
    </source>
</evidence>
<dbReference type="Pfam" id="PF13439">
    <property type="entry name" value="Glyco_transf_4"/>
    <property type="match status" value="1"/>
</dbReference>
<dbReference type="PANTHER" id="PTHR12526">
    <property type="entry name" value="GLYCOSYLTRANSFERASE"/>
    <property type="match status" value="1"/>
</dbReference>
<sequence>MKIAISHIRHADTGGTEQFLNQIAHQLAVEGHHVSILCRTHANASHPNIKFVAFNNWALGRGHRLWRFAKDVERHIGQHSYDVVLGLGRTWSQDIIRVGGGLYREQIGQGQGKSRWWPKDIIARLIEKRSFTPSNYQLVLANSEQTRHSLANEYQIPTDKMVTIHNAVDISRFSDSIRSDAGLALRQQCGFSESNNVFLFLGSGYQRKGLDRLLPAFAEIAKTDSNARLIVVGFESSQASYQRLAETLNIDQQVTFLGGRKDVEVCYNAADCYVMPTRFDAFGYSAIEALACGLPVIITDSAGAAEVMPKALTTIVSNNEDTIQAELVTAMQQHSGKAKQVQFRQQAIAAAANNSIHVVMQKNIDQLLRIAAAKKQKAAQ</sequence>
<evidence type="ECO:0000256" key="1">
    <source>
        <dbReference type="ARBA" id="ARBA00022676"/>
    </source>
</evidence>
<dbReference type="EMBL" id="CP051180">
    <property type="protein sequence ID" value="QIZ78353.1"/>
    <property type="molecule type" value="Genomic_DNA"/>
</dbReference>
<dbReference type="AlphaFoldDB" id="A0A6H1UJ68"/>
<dbReference type="GO" id="GO:1901135">
    <property type="term" value="P:carbohydrate derivative metabolic process"/>
    <property type="evidence" value="ECO:0007669"/>
    <property type="project" value="UniProtKB-ARBA"/>
</dbReference>
<dbReference type="PANTHER" id="PTHR12526:SF510">
    <property type="entry name" value="D-INOSITOL 3-PHOSPHATE GLYCOSYLTRANSFERASE"/>
    <property type="match status" value="1"/>
</dbReference>
<dbReference type="InterPro" id="IPR028098">
    <property type="entry name" value="Glyco_trans_4-like_N"/>
</dbReference>
<reference evidence="5 6" key="1">
    <citation type="submission" date="2020-04" db="EMBL/GenBank/DDBJ databases">
        <title>Ferrimonas sp. S7 isolated from sea water.</title>
        <authorList>
            <person name="Bae S.S."/>
            <person name="Baek K."/>
        </authorList>
    </citation>
    <scope>NUCLEOTIDE SEQUENCE [LARGE SCALE GENOMIC DNA]</scope>
    <source>
        <strain evidence="5 6">S7</strain>
    </source>
</reference>
<dbReference type="KEGG" id="fes:HER31_16465"/>
<dbReference type="Proteomes" id="UP000501602">
    <property type="component" value="Chromosome"/>
</dbReference>
<dbReference type="Gene3D" id="3.40.50.2000">
    <property type="entry name" value="Glycogen Phosphorylase B"/>
    <property type="match status" value="2"/>
</dbReference>
<protein>
    <submittedName>
        <fullName evidence="5">Glycosyltransferase family 4 protein</fullName>
    </submittedName>
</protein>
<feature type="domain" description="Glycosyltransferase subfamily 4-like N-terminal" evidence="4">
    <location>
        <begin position="14"/>
        <end position="172"/>
    </location>
</feature>